<evidence type="ECO:0000313" key="2">
    <source>
        <dbReference type="EMBL" id="MDJ1179066.1"/>
    </source>
</evidence>
<reference evidence="2 3" key="1">
    <citation type="submission" date="2023-01" db="EMBL/GenBank/DDBJ databases">
        <title>Novel diversity within Roseofilum (Cyanobacteria; Desertifilaceae) from marine benthic mats with descriptions of four novel species.</title>
        <authorList>
            <person name="Wang Y."/>
            <person name="Berthold D.E."/>
            <person name="Hu J."/>
            <person name="Lefler F.W."/>
            <person name="Laughinghouse H.D. IV."/>
        </authorList>
    </citation>
    <scope>NUCLEOTIDE SEQUENCE [LARGE SCALE GENOMIC DNA]</scope>
    <source>
        <strain evidence="2 3">BLCC-M91</strain>
    </source>
</reference>
<protein>
    <submittedName>
        <fullName evidence="2">Agmatine deiminase family protein</fullName>
    </submittedName>
</protein>
<keyword evidence="1" id="KW-0378">Hydrolase</keyword>
<dbReference type="InterPro" id="IPR007466">
    <property type="entry name" value="Peptidyl-Arg-deiminase_porph"/>
</dbReference>
<dbReference type="PANTHER" id="PTHR31377">
    <property type="entry name" value="AGMATINE DEIMINASE-RELATED"/>
    <property type="match status" value="1"/>
</dbReference>
<sequence>MAQAIAAIPIKLNLMMIKRRFLLKMMATMSGSIVLGKNMTSCSAASSPVSHRVSTSSFFMPDEGEPHLCTWMAFSASADIWGRQYFRDVQDDLARIAKAIVPYEPVKMLVRAEDYDIALAKCGSNVELIITQLDDLWIRDTGPVFVVDRKGQKAGIDFNFNGWGNKQYHDRDAQVAQFVAEQAGVTVIKTELVFEGGGIEVDGRGTALITESCILNENRNPGWSKTDCETELKALLGLRKIIWLPGIRGADITDGHTDFYARFARPGVVVAGYDPDPESPDHKVTKRHLEILESQTDADGNDLEVVVLEGPRKIRPGYDWQEFAAGYINFYVVNGAVIIPQFGDRQADRNGKETLGRLFGDRDIIQLNIDNLAAGGGGIHCTTQQEPLVGN</sequence>
<dbReference type="Proteomes" id="UP001231370">
    <property type="component" value="Unassembled WGS sequence"/>
</dbReference>
<keyword evidence="3" id="KW-1185">Reference proteome</keyword>
<accession>A0ABT7BIQ2</accession>
<dbReference type="EMBL" id="JAQPOK010000074">
    <property type="protein sequence ID" value="MDJ1179066.1"/>
    <property type="molecule type" value="Genomic_DNA"/>
</dbReference>
<dbReference type="Gene3D" id="3.75.10.10">
    <property type="entry name" value="L-arginine/glycine Amidinotransferase, Chain A"/>
    <property type="match status" value="1"/>
</dbReference>
<gene>
    <name evidence="2" type="ORF">PJF56_09330</name>
</gene>
<dbReference type="SUPFAM" id="SSF55909">
    <property type="entry name" value="Pentein"/>
    <property type="match status" value="1"/>
</dbReference>
<proteinExistence type="predicted"/>
<name>A0ABT7BIQ2_9CYAN</name>
<comment type="caution">
    <text evidence="2">The sequence shown here is derived from an EMBL/GenBank/DDBJ whole genome shotgun (WGS) entry which is preliminary data.</text>
</comment>
<evidence type="ECO:0000313" key="3">
    <source>
        <dbReference type="Proteomes" id="UP001231370"/>
    </source>
</evidence>
<organism evidence="2 3">
    <name type="scientific">Roseofilum halophilum BLCC-M91</name>
    <dbReference type="NCBI Taxonomy" id="3022259"/>
    <lineage>
        <taxon>Bacteria</taxon>
        <taxon>Bacillati</taxon>
        <taxon>Cyanobacteriota</taxon>
        <taxon>Cyanophyceae</taxon>
        <taxon>Desertifilales</taxon>
        <taxon>Desertifilaceae</taxon>
        <taxon>Roseofilum</taxon>
        <taxon>Roseofilum halophilum</taxon>
    </lineage>
</organism>
<evidence type="ECO:0000256" key="1">
    <source>
        <dbReference type="ARBA" id="ARBA00022801"/>
    </source>
</evidence>
<dbReference type="PANTHER" id="PTHR31377:SF0">
    <property type="entry name" value="AGMATINE DEIMINASE-RELATED"/>
    <property type="match status" value="1"/>
</dbReference>
<dbReference type="Pfam" id="PF04371">
    <property type="entry name" value="PAD_porph"/>
    <property type="match status" value="1"/>
</dbReference>